<feature type="compositionally biased region" description="Basic and acidic residues" evidence="6">
    <location>
        <begin position="128"/>
        <end position="146"/>
    </location>
</feature>
<evidence type="ECO:0000256" key="1">
    <source>
        <dbReference type="ARBA" id="ARBA00010229"/>
    </source>
</evidence>
<evidence type="ECO:0000256" key="5">
    <source>
        <dbReference type="SAM" id="Coils"/>
    </source>
</evidence>
<dbReference type="PANTHER" id="PTHR16650:SF9">
    <property type="entry name" value="LEBERCILIN-LIKE PROTEIN"/>
    <property type="match status" value="1"/>
</dbReference>
<organism evidence="8 9">
    <name type="scientific">Gekko japonicus</name>
    <name type="common">Schlegel's Japanese gecko</name>
    <dbReference type="NCBI Taxonomy" id="146911"/>
    <lineage>
        <taxon>Eukaryota</taxon>
        <taxon>Metazoa</taxon>
        <taxon>Chordata</taxon>
        <taxon>Craniata</taxon>
        <taxon>Vertebrata</taxon>
        <taxon>Euteleostomi</taxon>
        <taxon>Lepidosauria</taxon>
        <taxon>Squamata</taxon>
        <taxon>Bifurcata</taxon>
        <taxon>Gekkota</taxon>
        <taxon>Gekkonidae</taxon>
        <taxon>Gekkoninae</taxon>
        <taxon>Gekko</taxon>
    </lineage>
</organism>
<evidence type="ECO:0000313" key="9">
    <source>
        <dbReference type="RefSeq" id="XP_015268363.1"/>
    </source>
</evidence>
<evidence type="ECO:0000256" key="3">
    <source>
        <dbReference type="ARBA" id="ARBA00041189"/>
    </source>
</evidence>
<protein>
    <recommendedName>
        <fullName evidence="3">Lebercilin-like protein</fullName>
    </recommendedName>
    <alternativeName>
        <fullName evidence="4">Leber congenital amaurosis 5-like protein</fullName>
    </alternativeName>
</protein>
<evidence type="ECO:0000313" key="8">
    <source>
        <dbReference type="Proteomes" id="UP000694871"/>
    </source>
</evidence>
<comment type="similarity">
    <text evidence="1">Belongs to the LCA5 family.</text>
</comment>
<name>A0ABM1K3S6_GEKJA</name>
<evidence type="ECO:0000259" key="7">
    <source>
        <dbReference type="Pfam" id="PF15619"/>
    </source>
</evidence>
<dbReference type="InterPro" id="IPR026188">
    <property type="entry name" value="Lebercilin-like"/>
</dbReference>
<keyword evidence="2 5" id="KW-0175">Coiled coil</keyword>
<dbReference type="RefSeq" id="XP_015268363.1">
    <property type="nucleotide sequence ID" value="XM_015412877.1"/>
</dbReference>
<feature type="region of interest" description="Disordered" evidence="6">
    <location>
        <begin position="115"/>
        <end position="160"/>
    </location>
</feature>
<evidence type="ECO:0000256" key="4">
    <source>
        <dbReference type="ARBA" id="ARBA00041402"/>
    </source>
</evidence>
<sequence>MYSNNGITASDDCFLRFIVQDDECERHARNESLSDSPNRIYKGTQSNSCNKVNNCSKHTTQCGSGCFQLDHSNDFHANASRSASSNSSSCSERNNCGSSQKCYCEDFHTDSSGSVSSNSSRSSSSHLDQPETKKVELPKEKKENGHQAKGGKKLPKKKQQQKTSFACYSVVNSQKKNNVARRILSARLHKVKELKNEVCVLKNKLEASNMENQLLKNLQYRHLKAIAKYENAETNLPDLLEKHSREVRTLRVLLRKSQEQERNASRKLREVEIQLLKTKDAFQALQKLCEDKHLAERGELQHRLTALTERMEASDKRIQGLEKKLLLNNTSFSHQLAAEKKKTIEAQMITTNLQMEIKSLNQKIKEKERELGVRNIYANRLLKSQQDKCELESPPKGSNINKAVQADKSFKIEATTPLQKHETEKSAVLKEEKTIQDSKEKLCGVHEEAALKSEFHQFEKLPKEDTSNVTCKELLREEIHPKEEKHFRCEYLEGQKKRRDMQGLKVDILKDELEKLMGEGSLYPTQDVLKNKNNLEEALVEKKNNEECKEGGEKTAKETDHVKLAAQHKISKLKKQYVFSEVIENLHQGLPSTGPISNTSTFYNSRQVGRQQTEVKGENSVSTYEPSFGNATKIRQDTSTHSEDHTPTVSMAKKSTLMEELFGPTCILKDSHQNLKELGKGKKTLQSERIYEISSYLSDGLQCGDCKQTQIKVFHATATLEDPR</sequence>
<dbReference type="Proteomes" id="UP000694871">
    <property type="component" value="Unplaced"/>
</dbReference>
<dbReference type="Pfam" id="PF15619">
    <property type="entry name" value="Lebercilin"/>
    <property type="match status" value="1"/>
</dbReference>
<feature type="compositionally biased region" description="Basic residues" evidence="6">
    <location>
        <begin position="149"/>
        <end position="160"/>
    </location>
</feature>
<keyword evidence="8" id="KW-1185">Reference proteome</keyword>
<dbReference type="GeneID" id="107111838"/>
<proteinExistence type="inferred from homology"/>
<gene>
    <name evidence="9" type="primary">LCA5L</name>
</gene>
<feature type="coiled-coil region" evidence="5">
    <location>
        <begin position="215"/>
        <end position="274"/>
    </location>
</feature>
<dbReference type="InterPro" id="IPR028933">
    <property type="entry name" value="Lebercilin_dom"/>
</dbReference>
<evidence type="ECO:0000256" key="6">
    <source>
        <dbReference type="SAM" id="MobiDB-lite"/>
    </source>
</evidence>
<feature type="domain" description="Lebercilin" evidence="7">
    <location>
        <begin position="179"/>
        <end position="371"/>
    </location>
</feature>
<accession>A0ABM1K3S6</accession>
<evidence type="ECO:0000256" key="2">
    <source>
        <dbReference type="ARBA" id="ARBA00023054"/>
    </source>
</evidence>
<dbReference type="PANTHER" id="PTHR16650">
    <property type="entry name" value="C21ORF13-RELATED"/>
    <property type="match status" value="1"/>
</dbReference>
<feature type="compositionally biased region" description="Low complexity" evidence="6">
    <location>
        <begin position="115"/>
        <end position="125"/>
    </location>
</feature>
<reference evidence="9" key="1">
    <citation type="submission" date="2025-08" db="UniProtKB">
        <authorList>
            <consortium name="RefSeq"/>
        </authorList>
    </citation>
    <scope>IDENTIFICATION</scope>
</reference>